<dbReference type="InterPro" id="IPR052354">
    <property type="entry name" value="Cell_Wall_Dynamics_Protein"/>
</dbReference>
<dbReference type="Pfam" id="PF00404">
    <property type="entry name" value="Dockerin_1"/>
    <property type="match status" value="1"/>
</dbReference>
<dbReference type="PROSITE" id="PS51781">
    <property type="entry name" value="SH3B"/>
    <property type="match status" value="1"/>
</dbReference>
<name>A0A0X8GZC5_9FIRM</name>
<protein>
    <recommendedName>
        <fullName evidence="5">Dockerin domain-containing protein</fullName>
    </recommendedName>
</protein>
<dbReference type="InterPro" id="IPR003646">
    <property type="entry name" value="SH3-like_bac-type"/>
</dbReference>
<organism evidence="3 4">
    <name type="scientific">Erysipelothrix larvae</name>
    <dbReference type="NCBI Taxonomy" id="1514105"/>
    <lineage>
        <taxon>Bacteria</taxon>
        <taxon>Bacillati</taxon>
        <taxon>Bacillota</taxon>
        <taxon>Erysipelotrichia</taxon>
        <taxon>Erysipelotrichales</taxon>
        <taxon>Erysipelotrichaceae</taxon>
        <taxon>Erysipelothrix</taxon>
    </lineage>
</organism>
<dbReference type="GO" id="GO:0000272">
    <property type="term" value="P:polysaccharide catabolic process"/>
    <property type="evidence" value="ECO:0007669"/>
    <property type="project" value="InterPro"/>
</dbReference>
<keyword evidence="4" id="KW-1185">Reference proteome</keyword>
<dbReference type="OrthoDB" id="9816557at2"/>
<dbReference type="SMART" id="SM00287">
    <property type="entry name" value="SH3b"/>
    <property type="match status" value="1"/>
</dbReference>
<dbReference type="Proteomes" id="UP000063781">
    <property type="component" value="Chromosome"/>
</dbReference>
<feature type="domain" description="Dockerin" evidence="1">
    <location>
        <begin position="632"/>
        <end position="698"/>
    </location>
</feature>
<dbReference type="GO" id="GO:0004553">
    <property type="term" value="F:hydrolase activity, hydrolyzing O-glycosyl compounds"/>
    <property type="evidence" value="ECO:0007669"/>
    <property type="project" value="InterPro"/>
</dbReference>
<dbReference type="InterPro" id="IPR002105">
    <property type="entry name" value="Dockerin_1_rpt"/>
</dbReference>
<dbReference type="PANTHER" id="PTHR34408">
    <property type="entry name" value="FAMILY PROTEIN, PUTATIVE-RELATED"/>
    <property type="match status" value="1"/>
</dbReference>
<dbReference type="RefSeq" id="WP_067631739.1">
    <property type="nucleotide sequence ID" value="NZ_CP013213.1"/>
</dbReference>
<evidence type="ECO:0000313" key="3">
    <source>
        <dbReference type="EMBL" id="AMC93201.1"/>
    </source>
</evidence>
<dbReference type="PROSITE" id="PS00018">
    <property type="entry name" value="EF_HAND_1"/>
    <property type="match status" value="1"/>
</dbReference>
<dbReference type="Gene3D" id="1.10.530.10">
    <property type="match status" value="1"/>
</dbReference>
<reference evidence="3 4" key="1">
    <citation type="submission" date="2015-10" db="EMBL/GenBank/DDBJ databases">
        <title>Erysipelothrix larvae sp. LV19 isolated from the larval gut of the rhinoceros beetle, Trypoxylus dichotomus.</title>
        <authorList>
            <person name="Lim S."/>
            <person name="Kim B.-C."/>
        </authorList>
    </citation>
    <scope>NUCLEOTIDE SEQUENCE [LARGE SCALE GENOMIC DNA]</scope>
    <source>
        <strain evidence="3 4">LV19</strain>
    </source>
</reference>
<accession>A0A0X8GZC5</accession>
<dbReference type="STRING" id="1514105.AOC36_04205"/>
<dbReference type="Gene3D" id="2.30.30.40">
    <property type="entry name" value="SH3 Domains"/>
    <property type="match status" value="1"/>
</dbReference>
<proteinExistence type="predicted"/>
<dbReference type="PROSITE" id="PS00448">
    <property type="entry name" value="CLOS_CELLULOSOME_RPT"/>
    <property type="match status" value="1"/>
</dbReference>
<sequence length="698" mass="77713">MRKKQKLITVLLVGMLISSGIITNVLSEDTISDRSTPVYTVHRIEPDGSFSSTVDNFSTNNFNDAQKKMNDYANSQDNKNIVVRSTTSRSDTKIVSAFRARAQAYPYRKSTILGTDGAKTLGIYYDNQLKSRYTYVPAHYELFYYQTVLVNGKLVAEVEVNGARGFVDLDQIDIVPLFYYETKKEIMLGGNEDYYAKNGSDAEQPYKKIVSLTHYKVVYDASAKTNDLSVVVTTSHKSSSTTGASTTFAIAPSWLPPGTYYSANGINYYYDIELKQPVNNGASFYAYYVWLPVRSMSNITADDLNNYLVNRLGYSSDKNNAKYSVIAGNEQLFIEYANKYGMNALMVFAQACLESTYGSSTYARERLNLFGWNAVDSNPNLATTFAGLDTALSSFMGTLFRGYFSINDWRYYGNSYGNKGSGVTPAYASDPYYGYKIASIAYFIDYRSGFKDYDAYQLGVITDNKPVDVKKSSSNSAANWYSTKTNRINQTFTILSEENGFIKTNLSMPTENGSVVDKDVEVDLTSVFGYISSNRITKLPKVTNYGTSVPQTRITLKSSEVNYMISTGDGTSLNMRSSWTTNSRIMTTIPDNAIVKSVGIASNGWVKVEYNGLRGYVSPDFVKQTESPIEVPTGMKGDLNGDSKIDSRDMMAIYRHIIGTVTISANDFYKADINGDGKIDSRDMMAVYRHIIGTVTIQ</sequence>
<dbReference type="InterPro" id="IPR036439">
    <property type="entry name" value="Dockerin_dom_sf"/>
</dbReference>
<dbReference type="PANTHER" id="PTHR34408:SF2">
    <property type="entry name" value="CELL WALL-BINDING PROTEIN YWSB"/>
    <property type="match status" value="1"/>
</dbReference>
<dbReference type="InterPro" id="IPR018247">
    <property type="entry name" value="EF_Hand_1_Ca_BS"/>
</dbReference>
<dbReference type="Pfam" id="PF08239">
    <property type="entry name" value="SH3_3"/>
    <property type="match status" value="1"/>
</dbReference>
<dbReference type="InterPro" id="IPR002901">
    <property type="entry name" value="MGlyc_endo_b_GlcNAc-like_dom"/>
</dbReference>
<evidence type="ECO:0000313" key="4">
    <source>
        <dbReference type="Proteomes" id="UP000063781"/>
    </source>
</evidence>
<evidence type="ECO:0000259" key="2">
    <source>
        <dbReference type="PROSITE" id="PS51781"/>
    </source>
</evidence>
<dbReference type="SMART" id="SM00047">
    <property type="entry name" value="LYZ2"/>
    <property type="match status" value="1"/>
</dbReference>
<dbReference type="GO" id="GO:0004040">
    <property type="term" value="F:amidase activity"/>
    <property type="evidence" value="ECO:0007669"/>
    <property type="project" value="InterPro"/>
</dbReference>
<dbReference type="SUPFAM" id="SSF63446">
    <property type="entry name" value="Type I dockerin domain"/>
    <property type="match status" value="1"/>
</dbReference>
<dbReference type="PROSITE" id="PS51766">
    <property type="entry name" value="DOCKERIN"/>
    <property type="match status" value="1"/>
</dbReference>
<evidence type="ECO:0000259" key="1">
    <source>
        <dbReference type="PROSITE" id="PS51766"/>
    </source>
</evidence>
<feature type="domain" description="SH3b" evidence="2">
    <location>
        <begin position="560"/>
        <end position="626"/>
    </location>
</feature>
<dbReference type="InterPro" id="IPR016134">
    <property type="entry name" value="Dockerin_dom"/>
</dbReference>
<dbReference type="Gene3D" id="1.10.1330.10">
    <property type="entry name" value="Dockerin domain"/>
    <property type="match status" value="1"/>
</dbReference>
<dbReference type="KEGG" id="erl:AOC36_04205"/>
<gene>
    <name evidence="3" type="ORF">AOC36_04205</name>
</gene>
<dbReference type="EMBL" id="CP013213">
    <property type="protein sequence ID" value="AMC93201.1"/>
    <property type="molecule type" value="Genomic_DNA"/>
</dbReference>
<dbReference type="AlphaFoldDB" id="A0A0X8GZC5"/>
<dbReference type="CDD" id="cd14256">
    <property type="entry name" value="Dockerin_I"/>
    <property type="match status" value="1"/>
</dbReference>
<dbReference type="Pfam" id="PF01832">
    <property type="entry name" value="Glucosaminidase"/>
    <property type="match status" value="1"/>
</dbReference>
<evidence type="ECO:0008006" key="5">
    <source>
        <dbReference type="Google" id="ProtNLM"/>
    </source>
</evidence>